<name>A0AAV6XPF7_9LAMI</name>
<dbReference type="GO" id="GO:0008270">
    <property type="term" value="F:zinc ion binding"/>
    <property type="evidence" value="ECO:0007669"/>
    <property type="project" value="UniProtKB-KW"/>
</dbReference>
<accession>A0AAV6XPF7</accession>
<dbReference type="InterPro" id="IPR011011">
    <property type="entry name" value="Znf_FYVE_PHD"/>
</dbReference>
<keyword evidence="7" id="KW-1185">Reference proteome</keyword>
<sequence length="476" mass="53603">MADAFDDEVDAEPTISIGDYLKAVEDEELEADLVLGGDEGKECTYGKGYMKRQAIFSCLTCTPDGNAGVCTACSLSCHEGHEIVELWTKRNFRCDCGNSKFGEFFCKLLASKDVENSENFYNHNFKGTYCTCDLLYPDPNVEDQVEMIQCCICEDWFHEEHIGLESSDKIPRDEEGEPLYEDFICQGCAVVCSFLTRYPQIISVPNPSNTMKEKAVLENNTNPDAVSVQADIESADSIVEYERMAKQKRNENMQKQEGIELNFLNNLGHVEKMEILSGIADMKNEIFSLLESSDPSKAITTADIQQVFENLAKKRKLGVEAFSFQKNIMDIDNFYLSETLNELIMLCLVLTNKRAQKYSYVLKLKGLTIITVTKVVKNMIHRYLVEKASKMVNDKNVVEKFELLLGLKDGPKDLLQFVCRSPSSTSVGGKATDQPKRTPVSQEEIEAIMWFLIVSLTVFSFDSWVAVSDSWSSPSC</sequence>
<dbReference type="PANTHER" id="PTHR13513:SF9">
    <property type="entry name" value="E3 UBIQUITIN-PROTEIN LIGASE UBR7-RELATED"/>
    <property type="match status" value="1"/>
</dbReference>
<dbReference type="Proteomes" id="UP000826271">
    <property type="component" value="Unassembled WGS sequence"/>
</dbReference>
<dbReference type="Gene3D" id="3.30.40.10">
    <property type="entry name" value="Zinc/RING finger domain, C3HC4 (zinc finger)"/>
    <property type="match status" value="1"/>
</dbReference>
<evidence type="ECO:0000256" key="1">
    <source>
        <dbReference type="ARBA" id="ARBA00022723"/>
    </source>
</evidence>
<dbReference type="CDD" id="cd15542">
    <property type="entry name" value="PHD_UBR7"/>
    <property type="match status" value="1"/>
</dbReference>
<keyword evidence="1" id="KW-0479">Metal-binding</keyword>
<dbReference type="EMBL" id="WHWC01000005">
    <property type="protein sequence ID" value="KAG8382129.1"/>
    <property type="molecule type" value="Genomic_DNA"/>
</dbReference>
<dbReference type="InterPro" id="IPR040204">
    <property type="entry name" value="UBR7"/>
</dbReference>
<dbReference type="GO" id="GO:0061630">
    <property type="term" value="F:ubiquitin protein ligase activity"/>
    <property type="evidence" value="ECO:0007669"/>
    <property type="project" value="InterPro"/>
</dbReference>
<dbReference type="PANTHER" id="PTHR13513">
    <property type="entry name" value="E3 UBIQUITIN-PROTEIN LIGASE UBR7"/>
    <property type="match status" value="1"/>
</dbReference>
<proteinExistence type="predicted"/>
<dbReference type="GO" id="GO:0005737">
    <property type="term" value="C:cytoplasm"/>
    <property type="evidence" value="ECO:0007669"/>
    <property type="project" value="TreeGrafter"/>
</dbReference>
<keyword evidence="2" id="KW-0863">Zinc-finger</keyword>
<feature type="domain" description="UBR-type" evidence="5">
    <location>
        <begin position="41"/>
        <end position="111"/>
    </location>
</feature>
<dbReference type="PROSITE" id="PS51157">
    <property type="entry name" value="ZF_UBR"/>
    <property type="match status" value="1"/>
</dbReference>
<organism evidence="6 7">
    <name type="scientific">Buddleja alternifolia</name>
    <dbReference type="NCBI Taxonomy" id="168488"/>
    <lineage>
        <taxon>Eukaryota</taxon>
        <taxon>Viridiplantae</taxon>
        <taxon>Streptophyta</taxon>
        <taxon>Embryophyta</taxon>
        <taxon>Tracheophyta</taxon>
        <taxon>Spermatophyta</taxon>
        <taxon>Magnoliopsida</taxon>
        <taxon>eudicotyledons</taxon>
        <taxon>Gunneridae</taxon>
        <taxon>Pentapetalae</taxon>
        <taxon>asterids</taxon>
        <taxon>lamiids</taxon>
        <taxon>Lamiales</taxon>
        <taxon>Scrophulariaceae</taxon>
        <taxon>Buddlejeae</taxon>
        <taxon>Buddleja</taxon>
    </lineage>
</organism>
<gene>
    <name evidence="6" type="ORF">BUALT_Bualt05G0044600</name>
</gene>
<evidence type="ECO:0000256" key="3">
    <source>
        <dbReference type="ARBA" id="ARBA00022833"/>
    </source>
</evidence>
<feature type="zinc finger region" description="UBR-type" evidence="4">
    <location>
        <begin position="41"/>
        <end position="111"/>
    </location>
</feature>
<keyword evidence="3" id="KW-0862">Zinc</keyword>
<dbReference type="InterPro" id="IPR047506">
    <property type="entry name" value="UBR7-like_UBR-box"/>
</dbReference>
<evidence type="ECO:0000259" key="5">
    <source>
        <dbReference type="PROSITE" id="PS51157"/>
    </source>
</evidence>
<dbReference type="SUPFAM" id="SSF57903">
    <property type="entry name" value="FYVE/PHD zinc finger"/>
    <property type="match status" value="1"/>
</dbReference>
<dbReference type="InterPro" id="IPR003126">
    <property type="entry name" value="Znf_UBR"/>
</dbReference>
<dbReference type="AlphaFoldDB" id="A0AAV6XPF7"/>
<dbReference type="Pfam" id="PF02207">
    <property type="entry name" value="zf-UBR"/>
    <property type="match status" value="1"/>
</dbReference>
<evidence type="ECO:0000256" key="4">
    <source>
        <dbReference type="PROSITE-ProRule" id="PRU00508"/>
    </source>
</evidence>
<dbReference type="InterPro" id="IPR013083">
    <property type="entry name" value="Znf_RING/FYVE/PHD"/>
</dbReference>
<dbReference type="CDD" id="cd19677">
    <property type="entry name" value="UBR-box_UBR7"/>
    <property type="match status" value="1"/>
</dbReference>
<comment type="caution">
    <text evidence="6">The sequence shown here is derived from an EMBL/GenBank/DDBJ whole genome shotgun (WGS) entry which is preliminary data.</text>
</comment>
<evidence type="ECO:0000313" key="6">
    <source>
        <dbReference type="EMBL" id="KAG8382129.1"/>
    </source>
</evidence>
<reference evidence="6" key="1">
    <citation type="submission" date="2019-10" db="EMBL/GenBank/DDBJ databases">
        <authorList>
            <person name="Zhang R."/>
            <person name="Pan Y."/>
            <person name="Wang J."/>
            <person name="Ma R."/>
            <person name="Yu S."/>
        </authorList>
    </citation>
    <scope>NUCLEOTIDE SEQUENCE</scope>
    <source>
        <strain evidence="6">LA-IB0</strain>
        <tissue evidence="6">Leaf</tissue>
    </source>
</reference>
<protein>
    <recommendedName>
        <fullName evidence="5">UBR-type domain-containing protein</fullName>
    </recommendedName>
</protein>
<evidence type="ECO:0000256" key="2">
    <source>
        <dbReference type="ARBA" id="ARBA00022771"/>
    </source>
</evidence>
<dbReference type="SMART" id="SM00396">
    <property type="entry name" value="ZnF_UBR1"/>
    <property type="match status" value="1"/>
</dbReference>
<evidence type="ECO:0000313" key="7">
    <source>
        <dbReference type="Proteomes" id="UP000826271"/>
    </source>
</evidence>